<keyword evidence="8" id="KW-1185">Reference proteome</keyword>
<dbReference type="Pfam" id="PF04441">
    <property type="entry name" value="Pox_VERT_large"/>
    <property type="match status" value="1"/>
</dbReference>
<evidence type="ECO:0000313" key="8">
    <source>
        <dbReference type="Proteomes" id="UP000593702"/>
    </source>
</evidence>
<dbReference type="EMBL" id="KR095315">
    <property type="protein sequence ID" value="AKS26355.1"/>
    <property type="molecule type" value="Genomic_DNA"/>
</dbReference>
<protein>
    <recommendedName>
        <fullName evidence="2">Early transcription factor 82 kDa subunit</fullName>
    </recommendedName>
    <alternativeName>
        <fullName evidence="6">ETF large subunit</fullName>
    </alternativeName>
</protein>
<dbReference type="GO" id="GO:0045893">
    <property type="term" value="P:positive regulation of DNA-templated transcription"/>
    <property type="evidence" value="ECO:0007669"/>
    <property type="project" value="InterPro"/>
</dbReference>
<comment type="similarity">
    <text evidence="1">Belongs to the poxviridae VETF large subunit family.</text>
</comment>
<dbReference type="Proteomes" id="UP000593702">
    <property type="component" value="Segment"/>
</dbReference>
<keyword evidence="5" id="KW-0804">Transcription</keyword>
<evidence type="ECO:0000256" key="4">
    <source>
        <dbReference type="ARBA" id="ARBA00023125"/>
    </source>
</evidence>
<dbReference type="GeneID" id="80534488"/>
<organism evidence="7 8">
    <name type="scientific">Diachasmimorpha longicaudata entomopoxvirus</name>
    <dbReference type="NCBI Taxonomy" id="109981"/>
    <lineage>
        <taxon>Viruses</taxon>
        <taxon>Varidnaviria</taxon>
        <taxon>Bamfordvirae</taxon>
        <taxon>Nucleocytoviricota</taxon>
        <taxon>Pokkesviricetes</taxon>
        <taxon>Chitovirales</taxon>
        <taxon>Poxviridae</taxon>
        <taxon>Entomopoxvirinae</taxon>
        <taxon>Epsilonentomopoxvirus</taxon>
        <taxon>Epsilonentomopoxvirus dlongicaudata</taxon>
        <taxon>Diachasmimorpha entomopoxvirus</taxon>
    </lineage>
</organism>
<evidence type="ECO:0000313" key="7">
    <source>
        <dbReference type="EMBL" id="AKS26355.1"/>
    </source>
</evidence>
<dbReference type="KEGG" id="vg:80534488"/>
<evidence type="ECO:0000256" key="6">
    <source>
        <dbReference type="ARBA" id="ARBA00029798"/>
    </source>
</evidence>
<evidence type="ECO:0000256" key="1">
    <source>
        <dbReference type="ARBA" id="ARBA00005576"/>
    </source>
</evidence>
<sequence>MSFVETQIVFIFKKDHKIHKTYFLTYKDDLKNDKTFELFQFLLKNQTRLFASQTYEILENHILLSLNLGEIRGYLQHQILKSDEKILVFSLWDNIDFSSPGGIFSPFNYNSTFQKNPDSQIIYEVYKNVASGAIFCVLPASESVKQEVCRDGTYDPNIYPFVNSVLQNLKKMPPIELHIDEANKYLFDVFINEDDVYYMKKVDFFDKCINWRILENIYISGSQHTLLDPDIPNDSYKIDVFNKDGKILEINNQKCIISNIEKYKAMTSVFPKLENIIIKETQTKMYIKIIFSVELKQMEFDTNLPFFITLNANLRNIFYDRIKSINIIMASRHFSFQSNDINLDLFGYYTYFFLGYQDGKKNVLYTIRPRKTDDRYFSRYCQGIRRPVELEAFEDVNLSDYRAIGDSFYTSDMPNKADIFITETKIFTCMNDSLKIGFIDEIAKGYNICLPCCYKKEKMNTQVFKTCTGTVNQKVEKLSVEPFFHSFKQYRVIVDPGKLGLLLDKTAKFFNTSNSSNKPSHMEKEEIFDESVSIFCIERKNISKYQDYFNSLDQYVIMNKKRIEGAKNYIIYTADPKKRYISDELDISTIKDKCFFFSNDNILCSNDLVLEIIKDKTILEQVELILLTQTHFHLIKSLNKNFSDTLRITDVSIEVKKRVFEKILESKPFLAEKQNQNNLKLTPFFFYKDNQAIDLRTMDTKYYYSVPKILLKEDSLGHYITDILYSKFFQQIQTQNMKLYKIIWLLNLEKFFEKPINFNVVYSFQKHENIINELKKFLNPRFFKKP</sequence>
<evidence type="ECO:0000256" key="3">
    <source>
        <dbReference type="ARBA" id="ARBA00023015"/>
    </source>
</evidence>
<keyword evidence="3" id="KW-0805">Transcription regulation</keyword>
<proteinExistence type="inferred from homology"/>
<accession>A0A7R5WF63</accession>
<reference evidence="7 8" key="1">
    <citation type="submission" date="2015-04" db="EMBL/GenBank/DDBJ databases">
        <title>Diachasmimorpha longicaudata entomopoxvirus genome.</title>
        <authorList>
            <person name="Coffman K.A."/>
            <person name="Burke G.R."/>
        </authorList>
    </citation>
    <scope>NUCLEOTIDE SEQUENCE [LARGE SCALE GENOMIC DNA]</scope>
</reference>
<evidence type="ECO:0000256" key="5">
    <source>
        <dbReference type="ARBA" id="ARBA00023163"/>
    </source>
</evidence>
<evidence type="ECO:0000256" key="2">
    <source>
        <dbReference type="ARBA" id="ARBA00018649"/>
    </source>
</evidence>
<dbReference type="RefSeq" id="YP_010796811.1">
    <property type="nucleotide sequence ID" value="NC_076102.1"/>
</dbReference>
<gene>
    <name evidence="7" type="primary">VETFL</name>
    <name evidence="7" type="ORF">DLEV_064</name>
</gene>
<dbReference type="InterPro" id="IPR007532">
    <property type="entry name" value="Poxvirus_early-TF_lsu"/>
</dbReference>
<dbReference type="GO" id="GO:0003677">
    <property type="term" value="F:DNA binding"/>
    <property type="evidence" value="ECO:0007669"/>
    <property type="project" value="UniProtKB-KW"/>
</dbReference>
<name>A0A7R5WF63_9POXV</name>
<keyword evidence="4" id="KW-0238">DNA-binding</keyword>